<keyword evidence="7" id="KW-0408">Iron</keyword>
<dbReference type="RefSeq" id="WP_379787520.1">
    <property type="nucleotide sequence ID" value="NZ_JBHSHL010000009.1"/>
</dbReference>
<dbReference type="EC" id="1.17.99.6" evidence="10"/>
<evidence type="ECO:0000256" key="7">
    <source>
        <dbReference type="ARBA" id="ARBA00023004"/>
    </source>
</evidence>
<keyword evidence="3" id="KW-0819">tRNA processing</keyword>
<dbReference type="InterPro" id="IPR017896">
    <property type="entry name" value="4Fe4S_Fe-S-bd"/>
</dbReference>
<keyword evidence="6 10" id="KW-0560">Oxidoreductase</keyword>
<comment type="caution">
    <text evidence="10">The sequence shown here is derived from an EMBL/GenBank/DDBJ whole genome shotgun (WGS) entry which is preliminary data.</text>
</comment>
<dbReference type="PANTHER" id="PTHR30002">
    <property type="entry name" value="EPOXYQUEUOSINE REDUCTASE"/>
    <property type="match status" value="1"/>
</dbReference>
<evidence type="ECO:0000256" key="1">
    <source>
        <dbReference type="ARBA" id="ARBA00022485"/>
    </source>
</evidence>
<dbReference type="PROSITE" id="PS00198">
    <property type="entry name" value="4FE4S_FER_1"/>
    <property type="match status" value="1"/>
</dbReference>
<evidence type="ECO:0000313" key="10">
    <source>
        <dbReference type="EMBL" id="MFC4804035.1"/>
    </source>
</evidence>
<dbReference type="GO" id="GO:0052693">
    <property type="term" value="F:epoxyqueuosine reductase activity"/>
    <property type="evidence" value="ECO:0007669"/>
    <property type="project" value="UniProtKB-EC"/>
</dbReference>
<evidence type="ECO:0000256" key="6">
    <source>
        <dbReference type="ARBA" id="ARBA00023002"/>
    </source>
</evidence>
<dbReference type="EMBL" id="JBHSHL010000009">
    <property type="protein sequence ID" value="MFC4804035.1"/>
    <property type="molecule type" value="Genomic_DNA"/>
</dbReference>
<evidence type="ECO:0000313" key="11">
    <source>
        <dbReference type="Proteomes" id="UP001595916"/>
    </source>
</evidence>
<organism evidence="10 11">
    <name type="scientific">Filifactor villosus</name>
    <dbReference type="NCBI Taxonomy" id="29374"/>
    <lineage>
        <taxon>Bacteria</taxon>
        <taxon>Bacillati</taxon>
        <taxon>Bacillota</taxon>
        <taxon>Clostridia</taxon>
        <taxon>Peptostreptococcales</taxon>
        <taxon>Filifactoraceae</taxon>
        <taxon>Filifactor</taxon>
    </lineage>
</organism>
<accession>A0ABV9QI90</accession>
<dbReference type="Proteomes" id="UP001595916">
    <property type="component" value="Unassembled WGS sequence"/>
</dbReference>
<dbReference type="Pfam" id="PF08331">
    <property type="entry name" value="QueG_DUF1730"/>
    <property type="match status" value="1"/>
</dbReference>
<reference evidence="11" key="1">
    <citation type="journal article" date="2019" name="Int. J. Syst. Evol. Microbiol.">
        <title>The Global Catalogue of Microorganisms (GCM) 10K type strain sequencing project: providing services to taxonomists for standard genome sequencing and annotation.</title>
        <authorList>
            <consortium name="The Broad Institute Genomics Platform"/>
            <consortium name="The Broad Institute Genome Sequencing Center for Infectious Disease"/>
            <person name="Wu L."/>
            <person name="Ma J."/>
        </authorList>
    </citation>
    <scope>NUCLEOTIDE SEQUENCE [LARGE SCALE GENOMIC DNA]</scope>
    <source>
        <strain evidence="11">CCUG 46385</strain>
    </source>
</reference>
<dbReference type="PANTHER" id="PTHR30002:SF4">
    <property type="entry name" value="EPOXYQUEUOSINE REDUCTASE"/>
    <property type="match status" value="1"/>
</dbReference>
<evidence type="ECO:0000259" key="9">
    <source>
        <dbReference type="PROSITE" id="PS51379"/>
    </source>
</evidence>
<proteinExistence type="predicted"/>
<dbReference type="PROSITE" id="PS51379">
    <property type="entry name" value="4FE4S_FER_2"/>
    <property type="match status" value="1"/>
</dbReference>
<keyword evidence="11" id="KW-1185">Reference proteome</keyword>
<keyword evidence="4" id="KW-0479">Metal-binding</keyword>
<evidence type="ECO:0000256" key="5">
    <source>
        <dbReference type="ARBA" id="ARBA00022785"/>
    </source>
</evidence>
<evidence type="ECO:0000256" key="2">
    <source>
        <dbReference type="ARBA" id="ARBA00022490"/>
    </source>
</evidence>
<sequence>MCFLKDILAPNVLGSNRVDYRVMDLSLYRNEMEEYFEFLKKRTRDRAILDIEEEDCSKRVYPECSLEGAKALIVFFVPYFDSNLIFDGNNISIHAQAKDYHHVVKTVLSRAKDELGKHYPNEEFICQCDTGPLCERFFAIHSGLCLEGDNGMAIHETYGSYGFLGLIVTTAKFEATKSFRRYCISCGRCKKSCPGSVLGSDNRIYHTCISWLTQKKSLTPNDEANIKKAAMVYGCDECQKVCPYNWKLCNTDIDEFKTDFIGVLTSEELQAFSNRSFRKAYSNRTFAWRGKQVLERNIDIIKGKK</sequence>
<evidence type="ECO:0000256" key="3">
    <source>
        <dbReference type="ARBA" id="ARBA00022694"/>
    </source>
</evidence>
<dbReference type="Pfam" id="PF13484">
    <property type="entry name" value="Fer4_16"/>
    <property type="match status" value="1"/>
</dbReference>
<evidence type="ECO:0000256" key="4">
    <source>
        <dbReference type="ARBA" id="ARBA00022723"/>
    </source>
</evidence>
<protein>
    <submittedName>
        <fullName evidence="10">Epoxyqueuosine reductase</fullName>
        <ecNumber evidence="10">1.17.99.6</ecNumber>
    </submittedName>
</protein>
<evidence type="ECO:0000256" key="8">
    <source>
        <dbReference type="ARBA" id="ARBA00023014"/>
    </source>
</evidence>
<keyword evidence="2" id="KW-0963">Cytoplasm</keyword>
<dbReference type="InterPro" id="IPR004453">
    <property type="entry name" value="QueG"/>
</dbReference>
<gene>
    <name evidence="10" type="ORF">ACFO4R_02970</name>
</gene>
<keyword evidence="5" id="KW-0671">Queuosine biosynthesis</keyword>
<name>A0ABV9QI90_9FIRM</name>
<feature type="domain" description="4Fe-4S ferredoxin-type" evidence="9">
    <location>
        <begin position="173"/>
        <end position="203"/>
    </location>
</feature>
<dbReference type="SUPFAM" id="SSF54862">
    <property type="entry name" value="4Fe-4S ferredoxins"/>
    <property type="match status" value="1"/>
</dbReference>
<keyword evidence="1" id="KW-0004">4Fe-4S</keyword>
<dbReference type="InterPro" id="IPR013542">
    <property type="entry name" value="QueG_DUF1730"/>
</dbReference>
<keyword evidence="8" id="KW-0411">Iron-sulfur</keyword>
<dbReference type="InterPro" id="IPR017900">
    <property type="entry name" value="4Fe4S_Fe_S_CS"/>
</dbReference>